<dbReference type="Proteomes" id="UP000467349">
    <property type="component" value="Unassembled WGS sequence"/>
</dbReference>
<proteinExistence type="predicted"/>
<name>A0A5R9AWC0_STREE</name>
<dbReference type="AlphaFoldDB" id="A0A5R9AWC0"/>
<dbReference type="RefSeq" id="WP_000595756.1">
    <property type="nucleotide sequence ID" value="NZ_AP026929.1"/>
</dbReference>
<accession>A0A5R9AWC0</accession>
<dbReference type="EMBL" id="WNHN01000034">
    <property type="protein sequence ID" value="MTV77367.1"/>
    <property type="molecule type" value="Genomic_DNA"/>
</dbReference>
<reference evidence="1 3" key="1">
    <citation type="submission" date="2019-11" db="EMBL/GenBank/DDBJ databases">
        <title>Growth characteristics of pneumococcus vary with the chemical composition of the capsule and with environmental conditions.</title>
        <authorList>
            <person name="Tothpal A."/>
            <person name="Desobry K."/>
            <person name="Joshi S."/>
            <person name="Wyllie A.L."/>
            <person name="Weinberger D.M."/>
        </authorList>
    </citation>
    <scope>NUCLEOTIDE SEQUENCE [LARGE SCALE GENOMIC DNA]</scope>
    <source>
        <strain evidence="1">Pnumococcus09N</strain>
        <strain evidence="3">pnumococcus09N</strain>
        <strain evidence="2">Pnumococcus10A</strain>
    </source>
</reference>
<protein>
    <submittedName>
        <fullName evidence="1">Uncharacterized protein</fullName>
    </submittedName>
</protein>
<evidence type="ECO:0000313" key="3">
    <source>
        <dbReference type="Proteomes" id="UP000467349"/>
    </source>
</evidence>
<sequence length="136" mass="15871">MIKRGDVVALYLPFPTISSDLAVKNHMYICIDNSMTKNKELVKNQTFKPALLTRRLVKNFMIEEPDLARNPFTRPTLIDLDKVFMLDNTGIPTSYLARRRRNVSEELYEEILDYLVQPRLISLNKSEFMQLNPGTY</sequence>
<evidence type="ECO:0000313" key="1">
    <source>
        <dbReference type="EMBL" id="MTV43751.1"/>
    </source>
</evidence>
<organism evidence="1 3">
    <name type="scientific">Streptococcus pneumoniae</name>
    <dbReference type="NCBI Taxonomy" id="1313"/>
    <lineage>
        <taxon>Bacteria</taxon>
        <taxon>Bacillati</taxon>
        <taxon>Bacillota</taxon>
        <taxon>Bacilli</taxon>
        <taxon>Lactobacillales</taxon>
        <taxon>Streptococcaceae</taxon>
        <taxon>Streptococcus</taxon>
    </lineage>
</organism>
<comment type="caution">
    <text evidence="1">The sequence shown here is derived from an EMBL/GenBank/DDBJ whole genome shotgun (WGS) entry which is preliminary data.</text>
</comment>
<evidence type="ECO:0000313" key="2">
    <source>
        <dbReference type="EMBL" id="MTV77367.1"/>
    </source>
</evidence>
<dbReference type="EMBL" id="WNHU01000052">
    <property type="protein sequence ID" value="MTV43751.1"/>
    <property type="molecule type" value="Genomic_DNA"/>
</dbReference>
<gene>
    <name evidence="2" type="ORF">GM535_08800</name>
    <name evidence="1" type="ORF">GM545_09035</name>
</gene>
<dbReference type="Proteomes" id="UP000729182">
    <property type="component" value="Unassembled WGS sequence"/>
</dbReference>